<accession>A0ABS7FZL8</accession>
<dbReference type="EMBL" id="JAIBOA010000019">
    <property type="protein sequence ID" value="MBW8485893.1"/>
    <property type="molecule type" value="Genomic_DNA"/>
</dbReference>
<sequence length="65" mass="7327">MAGRANRFSDLVWRKSTKSSTDNECVEVAELRASVLVRDSRDPGGAVLELDVPRWRALLDGIRER</sequence>
<evidence type="ECO:0000313" key="3">
    <source>
        <dbReference type="Proteomes" id="UP000774570"/>
    </source>
</evidence>
<comment type="caution">
    <text evidence="2">The sequence shown here is derived from an EMBL/GenBank/DDBJ whole genome shotgun (WGS) entry which is preliminary data.</text>
</comment>
<keyword evidence="3" id="KW-1185">Reference proteome</keyword>
<evidence type="ECO:0000313" key="2">
    <source>
        <dbReference type="EMBL" id="MBW8485893.1"/>
    </source>
</evidence>
<reference evidence="2 3" key="1">
    <citation type="submission" date="2021-07" db="EMBL/GenBank/DDBJ databases">
        <title>Actinomadura sp. PM05-2 isolated from lichen.</title>
        <authorList>
            <person name="Somphong A."/>
            <person name="Phongsopitanun W."/>
            <person name="Tanasupawat S."/>
            <person name="Peongsungnone V."/>
        </authorList>
    </citation>
    <scope>NUCLEOTIDE SEQUENCE [LARGE SCALE GENOMIC DNA]</scope>
    <source>
        <strain evidence="2 3">PM05-2</strain>
    </source>
</reference>
<gene>
    <name evidence="2" type="ORF">K1Y72_26185</name>
</gene>
<name>A0ABS7FZL8_9ACTN</name>
<dbReference type="Pfam" id="PF04149">
    <property type="entry name" value="DUF397"/>
    <property type="match status" value="1"/>
</dbReference>
<dbReference type="Proteomes" id="UP000774570">
    <property type="component" value="Unassembled WGS sequence"/>
</dbReference>
<protein>
    <submittedName>
        <fullName evidence="2">DUF397 domain-containing protein</fullName>
    </submittedName>
</protein>
<organism evidence="2 3">
    <name type="scientific">Actinomadura parmotrematis</name>
    <dbReference type="NCBI Taxonomy" id="2864039"/>
    <lineage>
        <taxon>Bacteria</taxon>
        <taxon>Bacillati</taxon>
        <taxon>Actinomycetota</taxon>
        <taxon>Actinomycetes</taxon>
        <taxon>Streptosporangiales</taxon>
        <taxon>Thermomonosporaceae</taxon>
        <taxon>Actinomadura</taxon>
    </lineage>
</organism>
<proteinExistence type="predicted"/>
<dbReference type="InterPro" id="IPR007278">
    <property type="entry name" value="DUF397"/>
</dbReference>
<feature type="domain" description="DUF397" evidence="1">
    <location>
        <begin position="11"/>
        <end position="63"/>
    </location>
</feature>
<dbReference type="RefSeq" id="WP_220169133.1">
    <property type="nucleotide sequence ID" value="NZ_JAIBOA010000019.1"/>
</dbReference>
<evidence type="ECO:0000259" key="1">
    <source>
        <dbReference type="Pfam" id="PF04149"/>
    </source>
</evidence>